<dbReference type="PANTHER" id="PTHR13939:SF0">
    <property type="entry name" value="NMN AMIDOHYDROLASE-LIKE PROTEIN YFAY"/>
    <property type="match status" value="1"/>
</dbReference>
<organism evidence="3 4">
    <name type="scientific">Pedobacter rhodius</name>
    <dbReference type="NCBI Taxonomy" id="3004098"/>
    <lineage>
        <taxon>Bacteria</taxon>
        <taxon>Pseudomonadati</taxon>
        <taxon>Bacteroidota</taxon>
        <taxon>Sphingobacteriia</taxon>
        <taxon>Sphingobacteriales</taxon>
        <taxon>Sphingobacteriaceae</taxon>
        <taxon>Pedobacter</taxon>
    </lineage>
</organism>
<proteinExistence type="inferred from homology"/>
<dbReference type="PANTHER" id="PTHR13939">
    <property type="entry name" value="NICOTINAMIDE-NUCLEOTIDE AMIDOHYDROLASE PNCC"/>
    <property type="match status" value="1"/>
</dbReference>
<dbReference type="InterPro" id="IPR008135">
    <property type="entry name" value="Competence-induced_CinA"/>
</dbReference>
<evidence type="ECO:0000313" key="4">
    <source>
        <dbReference type="Proteomes" id="UP001144341"/>
    </source>
</evidence>
<dbReference type="PIRSF" id="PIRSF006728">
    <property type="entry name" value="CinA"/>
    <property type="match status" value="1"/>
</dbReference>
<comment type="similarity">
    <text evidence="1">Belongs to the CinA family.</text>
</comment>
<gene>
    <name evidence="3" type="ORF">O0931_05340</name>
</gene>
<dbReference type="SMART" id="SM00852">
    <property type="entry name" value="MoCF_biosynth"/>
    <property type="match status" value="1"/>
</dbReference>
<comment type="caution">
    <text evidence="3">The sequence shown here is derived from an EMBL/GenBank/DDBJ whole genome shotgun (WGS) entry which is preliminary data.</text>
</comment>
<dbReference type="SUPFAM" id="SSF142433">
    <property type="entry name" value="CinA-like"/>
    <property type="match status" value="1"/>
</dbReference>
<dbReference type="RefSeq" id="WP_269414513.1">
    <property type="nucleotide sequence ID" value="NZ_JAPWGL010000001.1"/>
</dbReference>
<name>A0ABT4KUW9_9SPHI</name>
<evidence type="ECO:0000313" key="3">
    <source>
        <dbReference type="EMBL" id="MCZ4222716.1"/>
    </source>
</evidence>
<protein>
    <recommendedName>
        <fullName evidence="1">CinA-like protein</fullName>
    </recommendedName>
</protein>
<keyword evidence="4" id="KW-1185">Reference proteome</keyword>
<dbReference type="InterPro" id="IPR036425">
    <property type="entry name" value="MoaB/Mog-like_dom_sf"/>
</dbReference>
<evidence type="ECO:0000259" key="2">
    <source>
        <dbReference type="SMART" id="SM00852"/>
    </source>
</evidence>
<dbReference type="NCBIfam" id="TIGR00177">
    <property type="entry name" value="molyb_syn"/>
    <property type="match status" value="1"/>
</dbReference>
<dbReference type="SUPFAM" id="SSF53218">
    <property type="entry name" value="Molybdenum cofactor biosynthesis proteins"/>
    <property type="match status" value="1"/>
</dbReference>
<dbReference type="InterPro" id="IPR001453">
    <property type="entry name" value="MoaB/Mog_dom"/>
</dbReference>
<dbReference type="NCBIfam" id="TIGR00200">
    <property type="entry name" value="cinA_nterm"/>
    <property type="match status" value="1"/>
</dbReference>
<dbReference type="InterPro" id="IPR050101">
    <property type="entry name" value="CinA"/>
</dbReference>
<accession>A0ABT4KUW9</accession>
<dbReference type="NCBIfam" id="NF001813">
    <property type="entry name" value="PRK00549.1"/>
    <property type="match status" value="1"/>
</dbReference>
<dbReference type="Pfam" id="PF18146">
    <property type="entry name" value="CinA_KH"/>
    <property type="match status" value="1"/>
</dbReference>
<dbReference type="Proteomes" id="UP001144341">
    <property type="component" value="Unassembled WGS sequence"/>
</dbReference>
<dbReference type="InterPro" id="IPR041424">
    <property type="entry name" value="CinA_KH"/>
</dbReference>
<feature type="domain" description="MoaB/Mog" evidence="2">
    <location>
        <begin position="4"/>
        <end position="171"/>
    </location>
</feature>
<dbReference type="InterPro" id="IPR036653">
    <property type="entry name" value="CinA-like_C"/>
</dbReference>
<dbReference type="HAMAP" id="MF_00226_B">
    <property type="entry name" value="CinA_B"/>
    <property type="match status" value="1"/>
</dbReference>
<sequence>MLAEIITIGDEILIGQIVDTNSAWMARQLNLIGVSVKQISSVSDDEQHILNALAEAEQRADIILITGGLGPTKDDITKKTLAKYFNMGFRRDEGALDMVRQIFEKYKRPLIDINMQQADVPEGCEVIINKNGTAPCMWFEQNKKIFVSMPGVPYEMMYLMDDEILPRIKSRFKLPSIVHKTILTANIGESFLAKELEEIEDSLPAYIKLAYLPKLGQVRLRLSAKGENESLLKTEVENFAQKIIAKIKKFVVVDEDVQVEKAILDIMKNEGLTLSTAESCTGGYIAHLITQHPGCSSVYWGGAVAYAYELKESILGVQEGTLTKFGAVSKETVIEMAEGAIKHFKTDYSIAVSGIAGPDGGTEDKPVGTVWIAISSKNKTLAKVFNFSNKRIQNIERSASSALVMLLNLLKEDLHKE</sequence>
<dbReference type="NCBIfam" id="TIGR00199">
    <property type="entry name" value="PncC_domain"/>
    <property type="match status" value="1"/>
</dbReference>
<dbReference type="Pfam" id="PF02464">
    <property type="entry name" value="CinA"/>
    <property type="match status" value="1"/>
</dbReference>
<dbReference type="Pfam" id="PF00994">
    <property type="entry name" value="MoCF_biosynth"/>
    <property type="match status" value="1"/>
</dbReference>
<reference evidence="3" key="1">
    <citation type="submission" date="2022-12" db="EMBL/GenBank/DDBJ databases">
        <title>Genome sequence of SJ11.</title>
        <authorList>
            <person name="Woo H."/>
        </authorList>
    </citation>
    <scope>NUCLEOTIDE SEQUENCE</scope>
    <source>
        <strain evidence="3">SJ11</strain>
    </source>
</reference>
<dbReference type="Gene3D" id="3.90.950.20">
    <property type="entry name" value="CinA-like"/>
    <property type="match status" value="1"/>
</dbReference>
<dbReference type="CDD" id="cd00885">
    <property type="entry name" value="cinA"/>
    <property type="match status" value="1"/>
</dbReference>
<dbReference type="EMBL" id="JAPWGL010000001">
    <property type="protein sequence ID" value="MCZ4222716.1"/>
    <property type="molecule type" value="Genomic_DNA"/>
</dbReference>
<dbReference type="Gene3D" id="3.40.980.10">
    <property type="entry name" value="MoaB/Mog-like domain"/>
    <property type="match status" value="1"/>
</dbReference>
<dbReference type="InterPro" id="IPR008136">
    <property type="entry name" value="CinA_C"/>
</dbReference>
<evidence type="ECO:0000256" key="1">
    <source>
        <dbReference type="HAMAP-Rule" id="MF_00226"/>
    </source>
</evidence>